<dbReference type="STRING" id="418985.A0A1V9X7B4"/>
<evidence type="ECO:0000259" key="8">
    <source>
        <dbReference type="PROSITE" id="PS50262"/>
    </source>
</evidence>
<dbReference type="PANTHER" id="PTHR24244">
    <property type="entry name" value="NEUROPEPTIDE S RECEPTOR"/>
    <property type="match status" value="1"/>
</dbReference>
<comment type="caution">
    <text evidence="9">The sequence shown here is derived from an EMBL/GenBank/DDBJ whole genome shotgun (WGS) entry which is preliminary data.</text>
</comment>
<gene>
    <name evidence="9" type="ORF">BIW11_12424</name>
</gene>
<evidence type="ECO:0000256" key="2">
    <source>
        <dbReference type="ARBA" id="ARBA00010663"/>
    </source>
</evidence>
<dbReference type="Gene3D" id="1.20.1070.10">
    <property type="entry name" value="Rhodopsin 7-helix transmembrane proteins"/>
    <property type="match status" value="1"/>
</dbReference>
<feature type="transmembrane region" description="Helical" evidence="7">
    <location>
        <begin position="25"/>
        <end position="46"/>
    </location>
</feature>
<feature type="transmembrane region" description="Helical" evidence="7">
    <location>
        <begin position="58"/>
        <end position="76"/>
    </location>
</feature>
<keyword evidence="10" id="KW-1185">Reference proteome</keyword>
<evidence type="ECO:0000256" key="3">
    <source>
        <dbReference type="ARBA" id="ARBA00022692"/>
    </source>
</evidence>
<protein>
    <submittedName>
        <fullName evidence="9">Cardioacceleratory peptide receptor-like</fullName>
    </submittedName>
</protein>
<dbReference type="InterPro" id="IPR027294">
    <property type="entry name" value="NPS_rcpt"/>
</dbReference>
<evidence type="ECO:0000256" key="1">
    <source>
        <dbReference type="ARBA" id="ARBA00004370"/>
    </source>
</evidence>
<proteinExistence type="inferred from homology"/>
<comment type="similarity">
    <text evidence="2 6">Belongs to the G-protein coupled receptor 1 family.</text>
</comment>
<evidence type="ECO:0000256" key="5">
    <source>
        <dbReference type="ARBA" id="ARBA00023136"/>
    </source>
</evidence>
<feature type="domain" description="G-protein coupled receptors family 1 profile" evidence="8">
    <location>
        <begin position="38"/>
        <end position="141"/>
    </location>
</feature>
<keyword evidence="4 7" id="KW-1133">Transmembrane helix</keyword>
<feature type="transmembrane region" description="Helical" evidence="7">
    <location>
        <begin position="96"/>
        <end position="117"/>
    </location>
</feature>
<keyword evidence="5 7" id="KW-0472">Membrane</keyword>
<evidence type="ECO:0000256" key="6">
    <source>
        <dbReference type="RuleBase" id="RU000688"/>
    </source>
</evidence>
<dbReference type="PRINTS" id="PR00237">
    <property type="entry name" value="GPCRRHODOPSN"/>
</dbReference>
<keyword evidence="3 6" id="KW-0812">Transmembrane</keyword>
<dbReference type="SUPFAM" id="SSF81321">
    <property type="entry name" value="Family A G protein-coupled receptor-like"/>
    <property type="match status" value="1"/>
</dbReference>
<dbReference type="GO" id="GO:0008188">
    <property type="term" value="F:neuropeptide receptor activity"/>
    <property type="evidence" value="ECO:0007669"/>
    <property type="project" value="InterPro"/>
</dbReference>
<keyword evidence="6 9" id="KW-0675">Receptor</keyword>
<dbReference type="GO" id="GO:0016020">
    <property type="term" value="C:membrane"/>
    <property type="evidence" value="ECO:0007669"/>
    <property type="project" value="UniProtKB-SubCell"/>
</dbReference>
<dbReference type="PANTHER" id="PTHR24244:SF1">
    <property type="entry name" value="G-PROTEIN COUPLED RECEPTORS FAMILY 1 PROFILE DOMAIN-CONTAINING PROTEIN"/>
    <property type="match status" value="1"/>
</dbReference>
<accession>A0A1V9X7B4</accession>
<dbReference type="PROSITE" id="PS50262">
    <property type="entry name" value="G_PROTEIN_RECEP_F1_2"/>
    <property type="match status" value="1"/>
</dbReference>
<dbReference type="InterPro" id="IPR000276">
    <property type="entry name" value="GPCR_Rhodpsn"/>
</dbReference>
<dbReference type="InParanoid" id="A0A1V9X7B4"/>
<dbReference type="Pfam" id="PF00001">
    <property type="entry name" value="7tm_1"/>
    <property type="match status" value="1"/>
</dbReference>
<evidence type="ECO:0000256" key="4">
    <source>
        <dbReference type="ARBA" id="ARBA00022989"/>
    </source>
</evidence>
<evidence type="ECO:0000256" key="7">
    <source>
        <dbReference type="SAM" id="Phobius"/>
    </source>
</evidence>
<dbReference type="InterPro" id="IPR017452">
    <property type="entry name" value="GPCR_Rhodpsn_7TM"/>
</dbReference>
<keyword evidence="6" id="KW-0807">Transducer</keyword>
<evidence type="ECO:0000313" key="10">
    <source>
        <dbReference type="Proteomes" id="UP000192247"/>
    </source>
</evidence>
<comment type="subcellular location">
    <subcellularLocation>
        <location evidence="1">Membrane</location>
    </subcellularLocation>
</comment>
<evidence type="ECO:0000313" key="9">
    <source>
        <dbReference type="EMBL" id="OQR69172.1"/>
    </source>
</evidence>
<dbReference type="AlphaFoldDB" id="A0A1V9X7B4"/>
<dbReference type="PROSITE" id="PS00237">
    <property type="entry name" value="G_PROTEIN_RECEP_F1_1"/>
    <property type="match status" value="1"/>
</dbReference>
<reference evidence="9 10" key="1">
    <citation type="journal article" date="2017" name="Gigascience">
        <title>Draft genome of the honey bee ectoparasitic mite, Tropilaelaps mercedesae, is shaped by the parasitic life history.</title>
        <authorList>
            <person name="Dong X."/>
            <person name="Armstrong S.D."/>
            <person name="Xia D."/>
            <person name="Makepeace B.L."/>
            <person name="Darby A.C."/>
            <person name="Kadowaki T."/>
        </authorList>
    </citation>
    <scope>NUCLEOTIDE SEQUENCE [LARGE SCALE GENOMIC DNA]</scope>
    <source>
        <strain evidence="9">Wuxi-XJTLU</strain>
    </source>
</reference>
<sequence length="141" mass="15614">MVTGNLVKVLNSSFAIVTYFQTETLIFLSVLFTLIVLGNCAVLATLLASKNRKSRMNFFIMHLAIADLLVGLVNVLTDILWKITVEWHAGNAMCKIVRYAQVVVTYSSTYVLVALSIDRYDAITHPMNFSGGCKYAVSVLD</sequence>
<keyword evidence="6" id="KW-0297">G-protein coupled receptor</keyword>
<dbReference type="EMBL" id="MNPL01021942">
    <property type="protein sequence ID" value="OQR69172.1"/>
    <property type="molecule type" value="Genomic_DNA"/>
</dbReference>
<organism evidence="9 10">
    <name type="scientific">Tropilaelaps mercedesae</name>
    <dbReference type="NCBI Taxonomy" id="418985"/>
    <lineage>
        <taxon>Eukaryota</taxon>
        <taxon>Metazoa</taxon>
        <taxon>Ecdysozoa</taxon>
        <taxon>Arthropoda</taxon>
        <taxon>Chelicerata</taxon>
        <taxon>Arachnida</taxon>
        <taxon>Acari</taxon>
        <taxon>Parasitiformes</taxon>
        <taxon>Mesostigmata</taxon>
        <taxon>Gamasina</taxon>
        <taxon>Dermanyssoidea</taxon>
        <taxon>Laelapidae</taxon>
        <taxon>Tropilaelaps</taxon>
    </lineage>
</organism>
<dbReference type="Proteomes" id="UP000192247">
    <property type="component" value="Unassembled WGS sequence"/>
</dbReference>
<dbReference type="OrthoDB" id="5987909at2759"/>
<name>A0A1V9X7B4_9ACAR</name>